<evidence type="ECO:0000259" key="2">
    <source>
        <dbReference type="PROSITE" id="PS51898"/>
    </source>
</evidence>
<dbReference type="Gene3D" id="1.10.443.10">
    <property type="entry name" value="Intergrase catalytic core"/>
    <property type="match status" value="1"/>
</dbReference>
<dbReference type="InterPro" id="IPR013762">
    <property type="entry name" value="Integrase-like_cat_sf"/>
</dbReference>
<dbReference type="InterPro" id="IPR011010">
    <property type="entry name" value="DNA_brk_join_enz"/>
</dbReference>
<gene>
    <name evidence="3" type="ORF">KF715C_ch44990</name>
    <name evidence="4" type="ORF">KF715C_pA5980</name>
</gene>
<evidence type="ECO:0000256" key="1">
    <source>
        <dbReference type="ARBA" id="ARBA00023172"/>
    </source>
</evidence>
<proteinExistence type="predicted"/>
<dbReference type="EMBL" id="AP015030">
    <property type="protein sequence ID" value="BAW27103.1"/>
    <property type="molecule type" value="Genomic_DNA"/>
</dbReference>
<name>A0A1L7NNV1_PSEPU</name>
<dbReference type="EMBL" id="AP015029">
    <property type="protein sequence ID" value="BAW25072.1"/>
    <property type="molecule type" value="Genomic_DNA"/>
</dbReference>
<dbReference type="InterPro" id="IPR002104">
    <property type="entry name" value="Integrase_catalytic"/>
</dbReference>
<dbReference type="Pfam" id="PF00589">
    <property type="entry name" value="Phage_integrase"/>
    <property type="match status" value="1"/>
</dbReference>
<reference evidence="4 5" key="1">
    <citation type="submission" date="2015-11" db="EMBL/GenBank/DDBJ databases">
        <title>Complete genome sequencing of a biphenyl-degrading bacterium, Pseudomonas putida KF715 (=NBRC110667).</title>
        <authorList>
            <person name="Suenaga H."/>
            <person name="Fujihara N."/>
            <person name="Watanabe T."/>
            <person name="Hirose J."/>
            <person name="Kimura N."/>
            <person name="Yamazoe A."/>
            <person name="Hosoyama A."/>
            <person name="Shimodaira J."/>
            <person name="Furukawa K."/>
        </authorList>
    </citation>
    <scope>NUCLEOTIDE SEQUENCE [LARGE SCALE GENOMIC DNA]</scope>
    <source>
        <strain evidence="4 5">KF715</strain>
        <plasmid evidence="4">pKF715A</plasmid>
        <plasmid evidence="5">Plasmid pkf715a dna</plasmid>
    </source>
</reference>
<geneLocation type="plasmid" evidence="5">
    <name>pkf715a dna</name>
</geneLocation>
<dbReference type="GO" id="GO:0006310">
    <property type="term" value="P:DNA recombination"/>
    <property type="evidence" value="ECO:0007669"/>
    <property type="project" value="UniProtKB-KW"/>
</dbReference>
<dbReference type="GO" id="GO:0003677">
    <property type="term" value="F:DNA binding"/>
    <property type="evidence" value="ECO:0007669"/>
    <property type="project" value="InterPro"/>
</dbReference>
<dbReference type="Proteomes" id="UP000218731">
    <property type="component" value="Chromosome 1"/>
</dbReference>
<evidence type="ECO:0000313" key="5">
    <source>
        <dbReference type="Proteomes" id="UP000218731"/>
    </source>
</evidence>
<dbReference type="AlphaFoldDB" id="A0A1L7NNV1"/>
<dbReference type="RefSeq" id="WP_096426646.1">
    <property type="nucleotide sequence ID" value="NZ_AP015029.1"/>
</dbReference>
<accession>A0A1L7NNV1</accession>
<sequence>MNEHQQKLLKDLLTKPTMSPAFVNLIGVHDDIRKSIQISPSLLYSENIWNRSGEYPGLRPADVTLNFARIVFDDGSNVTDPGKSIYFRSVKEFIYSMIFDPPAYPPKWSTVCGQFHKGVSRLVRYMECHGFARFSDLGPSDLSAFLEELAATPSASGKPLNNRALRARATGLNWLYEQAAKLEDGLLFDPFAEYGSISQWSSKCCEVNMPRKGTVTVEIPDSVAKEIFNCALEDLAIADTLDKIEASYSVYKPQKSVVNNRTIITNPFPWHKFGLESGHQVRSLQLQLVAAAYIVIAMLTGMRWHEMCDIKCGESSNWLELTIDYEGVERKFFFVISHTRKLQGIPTAYRWQTLPIVRKALDAVERGLVRRRKAGVFLFPSVKSVGGRLSESSISYALKRFVDIHGIKYNGVEWPLATHQFRKKFARIMTKKGLGIRALQDQLKHFDIEMTRGYGEINLYVELQREKFIVSAEQYEELLSGQTVIIGGGADEIRQYQKSFLGMTRGEQQVFLQELPKAALIEQLDDGLCMYRSSKALCGGDSAACRPADCTNSIIPAAGKRRSYLWRNHENKRLLEYFKDDPLKVAHLQRRVVEVDKLLAQLDNVEKVSS</sequence>
<dbReference type="Proteomes" id="UP000218731">
    <property type="component" value="Plasmid pKF715A"/>
</dbReference>
<feature type="domain" description="Tyr recombinase" evidence="2">
    <location>
        <begin position="268"/>
        <end position="469"/>
    </location>
</feature>
<dbReference type="GO" id="GO:0015074">
    <property type="term" value="P:DNA integration"/>
    <property type="evidence" value="ECO:0007669"/>
    <property type="project" value="InterPro"/>
</dbReference>
<evidence type="ECO:0000313" key="4">
    <source>
        <dbReference type="EMBL" id="BAW27103.1"/>
    </source>
</evidence>
<geneLocation type="plasmid" evidence="4">
    <name>pKF715A</name>
</geneLocation>
<organism evidence="4 5">
    <name type="scientific">Pseudomonas putida</name>
    <name type="common">Arthrobacter siderocapsulatus</name>
    <dbReference type="NCBI Taxonomy" id="303"/>
    <lineage>
        <taxon>Bacteria</taxon>
        <taxon>Pseudomonadati</taxon>
        <taxon>Pseudomonadota</taxon>
        <taxon>Gammaproteobacteria</taxon>
        <taxon>Pseudomonadales</taxon>
        <taxon>Pseudomonadaceae</taxon>
        <taxon>Pseudomonas</taxon>
    </lineage>
</organism>
<evidence type="ECO:0000313" key="3">
    <source>
        <dbReference type="EMBL" id="BAW25072.1"/>
    </source>
</evidence>
<protein>
    <submittedName>
        <fullName evidence="4">Phage integrase family protein</fullName>
    </submittedName>
</protein>
<dbReference type="PROSITE" id="PS51898">
    <property type="entry name" value="TYR_RECOMBINASE"/>
    <property type="match status" value="1"/>
</dbReference>
<keyword evidence="4" id="KW-0614">Plasmid</keyword>
<dbReference type="SUPFAM" id="SSF56349">
    <property type="entry name" value="DNA breaking-rejoining enzymes"/>
    <property type="match status" value="1"/>
</dbReference>
<keyword evidence="1" id="KW-0233">DNA recombination</keyword>